<feature type="signal peptide" evidence="1">
    <location>
        <begin position="1"/>
        <end position="29"/>
    </location>
</feature>
<feature type="chain" id="PRO_5036817748" evidence="1">
    <location>
        <begin position="30"/>
        <end position="270"/>
    </location>
</feature>
<evidence type="ECO:0000256" key="1">
    <source>
        <dbReference type="SAM" id="SignalP"/>
    </source>
</evidence>
<keyword evidence="3" id="KW-1185">Reference proteome</keyword>
<keyword evidence="1" id="KW-0732">Signal</keyword>
<gene>
    <name evidence="2" type="ORF">J4H92_06635</name>
</gene>
<sequence length="270" mass="28519">MLKTSTKAIGLTAAAVLALTLGAVTPATAAVKPTFGNVSASNPGSVTVPSGSAKTKRITVKFDGPAAPSSNPSQITYGIYGADFYGPKIKLVKKNKGVKSRYVYTPSVSADTTSPTPAAGGTVSTRIWSHHTPGRYKVTIPVTQHDRRVSPTKNTTRSTTKYLTIKANTKVSRKSTSISGSGRTGKTWRVTVNAPNYQAGAKVTLYAKKKGAKKYKRVASGKLKSTSSSYSKTSKLKLPGKYTKKGSRAYVKVGSVTYAAGYKSSPQKVR</sequence>
<proteinExistence type="predicted"/>
<evidence type="ECO:0000313" key="2">
    <source>
        <dbReference type="EMBL" id="MBO1901627.1"/>
    </source>
</evidence>
<name>A0A939MN49_9MICO</name>
<dbReference type="Proteomes" id="UP000664382">
    <property type="component" value="Unassembled WGS sequence"/>
</dbReference>
<dbReference type="AlphaFoldDB" id="A0A939MN49"/>
<comment type="caution">
    <text evidence="2">The sequence shown here is derived from an EMBL/GenBank/DDBJ whole genome shotgun (WGS) entry which is preliminary data.</text>
</comment>
<dbReference type="RefSeq" id="WP_208097396.1">
    <property type="nucleotide sequence ID" value="NZ_JAGDYM010000007.1"/>
</dbReference>
<evidence type="ECO:0000313" key="3">
    <source>
        <dbReference type="Proteomes" id="UP000664382"/>
    </source>
</evidence>
<organism evidence="2 3">
    <name type="scientific">Leucobacter weissii</name>
    <dbReference type="NCBI Taxonomy" id="1983706"/>
    <lineage>
        <taxon>Bacteria</taxon>
        <taxon>Bacillati</taxon>
        <taxon>Actinomycetota</taxon>
        <taxon>Actinomycetes</taxon>
        <taxon>Micrococcales</taxon>
        <taxon>Microbacteriaceae</taxon>
        <taxon>Leucobacter</taxon>
    </lineage>
</organism>
<accession>A0A939MN49</accession>
<dbReference type="EMBL" id="JAGDYM010000007">
    <property type="protein sequence ID" value="MBO1901627.1"/>
    <property type="molecule type" value="Genomic_DNA"/>
</dbReference>
<reference evidence="2" key="1">
    <citation type="submission" date="2021-03" db="EMBL/GenBank/DDBJ databases">
        <title>Leucobacter chromiisoli sp. nov., isolated from chromium-containing soil of chemical plant.</title>
        <authorList>
            <person name="Xu Z."/>
        </authorList>
    </citation>
    <scope>NUCLEOTIDE SEQUENCE</scope>
    <source>
        <strain evidence="2">S27</strain>
    </source>
</reference>
<protein>
    <submittedName>
        <fullName evidence="2">Uncharacterized protein</fullName>
    </submittedName>
</protein>